<reference evidence="7" key="2">
    <citation type="submission" date="2004-02" db="EMBL/GenBank/DDBJ databases">
        <authorList>
            <consortium name="Genoscope"/>
            <consortium name="Whitehead Institute Centre for Genome Research"/>
        </authorList>
    </citation>
    <scope>NUCLEOTIDE SEQUENCE</scope>
</reference>
<feature type="transmembrane region" description="Helical" evidence="6">
    <location>
        <begin position="6"/>
        <end position="25"/>
    </location>
</feature>
<dbReference type="PANTHER" id="PTHR21355">
    <property type="entry name" value="G-PROTEIN COUPLED RECEPTOR-ASSOCIATED PROTEIN LMBRD2"/>
    <property type="match status" value="1"/>
</dbReference>
<sequence length="438" mass="50103">MSGAALAVVVVVVFFLAFFLLQRYGDLRKQHWMVLLGTLLSWYLCFLIIFILPLDVSTTVYKQCLDDNAKQPTPPAPARHSTQADNLAPYPTVSELKPCVKPWSYIPEGVLPVFWRVVYWSSQFLTWLLLPFMQSYARSGAFSRVGKIKTALIENAIYYGTYLLIFICLMVYVAAHPQWRLSCSETQSDPGSVVQLARGGLSSRRCNQKQEQFCTTFHPQLLLSTAPQLDPQVLLPSYRWQSFYRLLAVVLGLLSVSVVWSECTFFSTHPVLSLYAVFVQAAEKQHNYICIEVVCFVTILFLCVCTYSTVFRIRFFNYYYLVPHHQTDAYSLQFSAMLFCRLTPPLCLNFLGLIHMDSAVSHQDRIQTSYTSIMGSMRVLSFISDGFYIYYPMLVLLLCFATIYSLGSRCLNLLGFHQYITDDELTSDLVDEGRVLTR</sequence>
<evidence type="ECO:0000256" key="5">
    <source>
        <dbReference type="ARBA" id="ARBA00023136"/>
    </source>
</evidence>
<dbReference type="EMBL" id="CAAE01014999">
    <property type="protein sequence ID" value="CAG08404.1"/>
    <property type="molecule type" value="Genomic_DNA"/>
</dbReference>
<evidence type="ECO:0000256" key="3">
    <source>
        <dbReference type="ARBA" id="ARBA00022692"/>
    </source>
</evidence>
<evidence type="ECO:0000256" key="1">
    <source>
        <dbReference type="ARBA" id="ARBA00004141"/>
    </source>
</evidence>
<accession>Q4RT78</accession>
<dbReference type="KEGG" id="tng:GSTEN00029376G001"/>
<feature type="transmembrane region" description="Helical" evidence="6">
    <location>
        <begin position="117"/>
        <end position="136"/>
    </location>
</feature>
<keyword evidence="5 6" id="KW-0472">Membrane</keyword>
<comment type="caution">
    <text evidence="7">The sequence shown here is derived from an EMBL/GenBank/DDBJ whole genome shotgun (WGS) entry which is preliminary data.</text>
</comment>
<evidence type="ECO:0000256" key="4">
    <source>
        <dbReference type="ARBA" id="ARBA00022989"/>
    </source>
</evidence>
<feature type="transmembrane region" description="Helical" evidence="6">
    <location>
        <begin position="389"/>
        <end position="407"/>
    </location>
</feature>
<feature type="non-terminal residue" evidence="7">
    <location>
        <position position="1"/>
    </location>
</feature>
<keyword evidence="4 6" id="KW-1133">Transmembrane helix</keyword>
<reference evidence="7" key="1">
    <citation type="journal article" date="2004" name="Nature">
        <title>Genome duplication in the teleost fish Tetraodon nigroviridis reveals the early vertebrate proto-karyotype.</title>
        <authorList>
            <person name="Jaillon O."/>
            <person name="Aury J.-M."/>
            <person name="Brunet F."/>
            <person name="Petit J.-L."/>
            <person name="Stange-Thomann N."/>
            <person name="Mauceli E."/>
            <person name="Bouneau L."/>
            <person name="Fischer C."/>
            <person name="Ozouf-Costaz C."/>
            <person name="Bernot A."/>
            <person name="Nicaud S."/>
            <person name="Jaffe D."/>
            <person name="Fisher S."/>
            <person name="Lutfalla G."/>
            <person name="Dossat C."/>
            <person name="Segurens B."/>
            <person name="Dasilva C."/>
            <person name="Salanoubat M."/>
            <person name="Levy M."/>
            <person name="Boudet N."/>
            <person name="Castellano S."/>
            <person name="Anthouard V."/>
            <person name="Jubin C."/>
            <person name="Castelli V."/>
            <person name="Katinka M."/>
            <person name="Vacherie B."/>
            <person name="Biemont C."/>
            <person name="Skalli Z."/>
            <person name="Cattolico L."/>
            <person name="Poulain J."/>
            <person name="De Berardinis V."/>
            <person name="Cruaud C."/>
            <person name="Duprat S."/>
            <person name="Brottier P."/>
            <person name="Coutanceau J.-P."/>
            <person name="Gouzy J."/>
            <person name="Parra G."/>
            <person name="Lardier G."/>
            <person name="Chapple C."/>
            <person name="McKernan K.J."/>
            <person name="McEwan P."/>
            <person name="Bosak S."/>
            <person name="Kellis M."/>
            <person name="Volff J.-N."/>
            <person name="Guigo R."/>
            <person name="Zody M.C."/>
            <person name="Mesirov J."/>
            <person name="Lindblad-Toh K."/>
            <person name="Birren B."/>
            <person name="Nusbaum C."/>
            <person name="Kahn D."/>
            <person name="Robinson-Rechavi M."/>
            <person name="Laudet V."/>
            <person name="Schachter V."/>
            <person name="Quetier F."/>
            <person name="Saurin W."/>
            <person name="Scarpelli C."/>
            <person name="Wincker P."/>
            <person name="Lander E.S."/>
            <person name="Weissenbach J."/>
            <person name="Roest Crollius H."/>
        </authorList>
    </citation>
    <scope>NUCLEOTIDE SEQUENCE [LARGE SCALE GENOMIC DNA]</scope>
</reference>
<dbReference type="GO" id="GO:0016020">
    <property type="term" value="C:membrane"/>
    <property type="evidence" value="ECO:0007669"/>
    <property type="project" value="UniProtKB-SubCell"/>
</dbReference>
<feature type="transmembrane region" description="Helical" evidence="6">
    <location>
        <begin position="156"/>
        <end position="175"/>
    </location>
</feature>
<comment type="subcellular location">
    <subcellularLocation>
        <location evidence="1">Membrane</location>
        <topology evidence="1">Multi-pass membrane protein</topology>
    </subcellularLocation>
</comment>
<dbReference type="InterPro" id="IPR006876">
    <property type="entry name" value="LMBR1-like_membr_prot"/>
</dbReference>
<proteinExistence type="inferred from homology"/>
<dbReference type="InterPro" id="IPR051584">
    <property type="entry name" value="GPCR-associated_LMBR1"/>
</dbReference>
<evidence type="ECO:0000313" key="7">
    <source>
        <dbReference type="EMBL" id="CAG08404.1"/>
    </source>
</evidence>
<name>Q4RT78_TETNG</name>
<feature type="transmembrane region" description="Helical" evidence="6">
    <location>
        <begin position="288"/>
        <end position="310"/>
    </location>
</feature>
<evidence type="ECO:0000256" key="2">
    <source>
        <dbReference type="ARBA" id="ARBA00010487"/>
    </source>
</evidence>
<keyword evidence="3 6" id="KW-0812">Transmembrane</keyword>
<gene>
    <name evidence="7" type="ORF">GSTENG00029376001</name>
</gene>
<organism evidence="7">
    <name type="scientific">Tetraodon nigroviridis</name>
    <name type="common">Spotted green pufferfish</name>
    <name type="synonym">Chelonodon nigroviridis</name>
    <dbReference type="NCBI Taxonomy" id="99883"/>
    <lineage>
        <taxon>Eukaryota</taxon>
        <taxon>Metazoa</taxon>
        <taxon>Chordata</taxon>
        <taxon>Craniata</taxon>
        <taxon>Vertebrata</taxon>
        <taxon>Euteleostomi</taxon>
        <taxon>Actinopterygii</taxon>
        <taxon>Neopterygii</taxon>
        <taxon>Teleostei</taxon>
        <taxon>Neoteleostei</taxon>
        <taxon>Acanthomorphata</taxon>
        <taxon>Eupercaria</taxon>
        <taxon>Tetraodontiformes</taxon>
        <taxon>Tetradontoidea</taxon>
        <taxon>Tetraodontidae</taxon>
        <taxon>Tetraodon</taxon>
    </lineage>
</organism>
<dbReference type="Pfam" id="PF04791">
    <property type="entry name" value="LMBR1"/>
    <property type="match status" value="2"/>
</dbReference>
<protein>
    <submittedName>
        <fullName evidence="7">(spotted green pufferfish) hypothetical protein</fullName>
    </submittedName>
</protein>
<feature type="transmembrane region" description="Helical" evidence="6">
    <location>
        <begin position="32"/>
        <end position="52"/>
    </location>
</feature>
<dbReference type="OrthoDB" id="203099at2759"/>
<feature type="transmembrane region" description="Helical" evidence="6">
    <location>
        <begin position="243"/>
        <end position="267"/>
    </location>
</feature>
<dbReference type="AlphaFoldDB" id="Q4RT78"/>
<evidence type="ECO:0000256" key="6">
    <source>
        <dbReference type="SAM" id="Phobius"/>
    </source>
</evidence>
<dbReference type="GO" id="GO:0071875">
    <property type="term" value="P:adrenergic receptor signaling pathway"/>
    <property type="evidence" value="ECO:0007669"/>
    <property type="project" value="TreeGrafter"/>
</dbReference>
<dbReference type="PANTHER" id="PTHR21355:SF0">
    <property type="entry name" value="G-PROTEIN COUPLED RECEPTOR-ASSOCIATED PROTEIN LMBRD2"/>
    <property type="match status" value="1"/>
</dbReference>
<comment type="similarity">
    <text evidence="2">Belongs to the LIMR family.</text>
</comment>